<dbReference type="InterPro" id="IPR029060">
    <property type="entry name" value="PIN-like_dom_sf"/>
</dbReference>
<dbReference type="Pfam" id="PF13470">
    <property type="entry name" value="PIN_3"/>
    <property type="match status" value="1"/>
</dbReference>
<dbReference type="AlphaFoldDB" id="A0A1L3KS54"/>
<dbReference type="PANTHER" id="PTHR34610">
    <property type="entry name" value="SSL7007 PROTEIN"/>
    <property type="match status" value="1"/>
</dbReference>
<dbReference type="InterPro" id="IPR002850">
    <property type="entry name" value="PIN_toxin-like"/>
</dbReference>
<proteinExistence type="predicted"/>
<protein>
    <recommendedName>
        <fullName evidence="1">PIN domain-containing protein</fullName>
    </recommendedName>
</protein>
<organism evidence="2">
    <name type="scientific">uncultured Parcubacteria group bacterium</name>
    <dbReference type="NCBI Taxonomy" id="221218"/>
    <lineage>
        <taxon>Bacteria</taxon>
        <taxon>environmental samples</taxon>
    </lineage>
</organism>
<accession>A0A1L3KS54</accession>
<sequence length="144" mass="16582">MIKAVLDTNILISALFWKGTPYIIVQDGLEGVFEMVTSKAIMSETKEKLIQKFEFSVEDTLRYLELLVCKSFVVSPMVQHNVVKNDSTDNKILECAVSANADYIVTGDKHLLNIKHYQGITILTARRFDEILENERSRMRRNKR</sequence>
<dbReference type="NCBIfam" id="TIGR00305">
    <property type="entry name" value="putative toxin-antitoxin system toxin component, PIN family"/>
    <property type="match status" value="1"/>
</dbReference>
<dbReference type="PANTHER" id="PTHR34610:SF3">
    <property type="entry name" value="SSL7007 PROTEIN"/>
    <property type="match status" value="1"/>
</dbReference>
<dbReference type="EMBL" id="KY040242">
    <property type="protein sequence ID" value="APG80663.1"/>
    <property type="molecule type" value="Genomic_DNA"/>
</dbReference>
<name>A0A1L3KS54_9BACT</name>
<dbReference type="SUPFAM" id="SSF88723">
    <property type="entry name" value="PIN domain-like"/>
    <property type="match status" value="1"/>
</dbReference>
<dbReference type="SMART" id="SM00670">
    <property type="entry name" value="PINc"/>
    <property type="match status" value="1"/>
</dbReference>
<dbReference type="InterPro" id="IPR002716">
    <property type="entry name" value="PIN_dom"/>
</dbReference>
<reference evidence="2" key="1">
    <citation type="submission" date="2016-10" db="EMBL/GenBank/DDBJ databases">
        <title>New CRISPR-Cas systems from uncultivated microbes.</title>
        <authorList>
            <person name="Burstein D."/>
            <person name="Harrington L.B."/>
            <person name="Strutt S.C."/>
            <person name="Probst A.J."/>
            <person name="Anantharaman K."/>
            <person name="Thomas B.C."/>
            <person name="Doudna J.A."/>
            <person name="Banfield J.F."/>
        </authorList>
    </citation>
    <scope>NUCLEOTIDE SEQUENCE</scope>
</reference>
<dbReference type="Gene3D" id="3.40.50.1010">
    <property type="entry name" value="5'-nuclease"/>
    <property type="match status" value="1"/>
</dbReference>
<evidence type="ECO:0000259" key="1">
    <source>
        <dbReference type="SMART" id="SM00670"/>
    </source>
</evidence>
<evidence type="ECO:0000313" key="2">
    <source>
        <dbReference type="EMBL" id="APG80663.1"/>
    </source>
</evidence>
<feature type="domain" description="PIN" evidence="1">
    <location>
        <begin position="2"/>
        <end position="113"/>
    </location>
</feature>